<feature type="transmembrane region" description="Helical" evidence="1">
    <location>
        <begin position="20"/>
        <end position="43"/>
    </location>
</feature>
<organism evidence="2 3">
    <name type="scientific">Caulobacter mirabilis</name>
    <dbReference type="NCBI Taxonomy" id="69666"/>
    <lineage>
        <taxon>Bacteria</taxon>
        <taxon>Pseudomonadati</taxon>
        <taxon>Pseudomonadota</taxon>
        <taxon>Alphaproteobacteria</taxon>
        <taxon>Caulobacterales</taxon>
        <taxon>Caulobacteraceae</taxon>
        <taxon>Caulobacter</taxon>
    </lineage>
</organism>
<keyword evidence="1" id="KW-0812">Transmembrane</keyword>
<dbReference type="Proteomes" id="UP000228945">
    <property type="component" value="Chromosome"/>
</dbReference>
<feature type="transmembrane region" description="Helical" evidence="1">
    <location>
        <begin position="93"/>
        <end position="112"/>
    </location>
</feature>
<feature type="transmembrane region" description="Helical" evidence="1">
    <location>
        <begin position="63"/>
        <end position="81"/>
    </location>
</feature>
<protein>
    <submittedName>
        <fullName evidence="2">Uncharacterized protein</fullName>
    </submittedName>
</protein>
<dbReference type="KEGG" id="cmb:CSW64_11060"/>
<dbReference type="AlphaFoldDB" id="A0A2D2AY13"/>
<feature type="transmembrane region" description="Helical" evidence="1">
    <location>
        <begin position="118"/>
        <end position="136"/>
    </location>
</feature>
<evidence type="ECO:0000256" key="1">
    <source>
        <dbReference type="SAM" id="Phobius"/>
    </source>
</evidence>
<evidence type="ECO:0000313" key="3">
    <source>
        <dbReference type="Proteomes" id="UP000228945"/>
    </source>
</evidence>
<accession>A0A2D2AY13</accession>
<name>A0A2D2AY13_9CAUL</name>
<dbReference type="RefSeq" id="WP_099622160.1">
    <property type="nucleotide sequence ID" value="NZ_CP024201.1"/>
</dbReference>
<dbReference type="OrthoDB" id="8444659at2"/>
<proteinExistence type="predicted"/>
<sequence length="140" mass="15525">MSDGLSIGWSGERARGALNAYRGVLGFNMALHIVIGLLCLFAPNTVAHMFQLPEPIPAGWTRGWGATLILVTALYVPGLLDPVHKRAPNIIGILGRVWMGTVWVFCGGGFLWFALFDYLWAAIIFVFYVRLFRATIMTRP</sequence>
<keyword evidence="3" id="KW-1185">Reference proteome</keyword>
<reference evidence="2 3" key="1">
    <citation type="submission" date="2017-10" db="EMBL/GenBank/DDBJ databases">
        <title>Genome sequence of Caulobacter mirabilis FWC38.</title>
        <authorList>
            <person name="Fiebig A."/>
            <person name="Crosson S."/>
        </authorList>
    </citation>
    <scope>NUCLEOTIDE SEQUENCE [LARGE SCALE GENOMIC DNA]</scope>
    <source>
        <strain evidence="2 3">FWC 38</strain>
    </source>
</reference>
<gene>
    <name evidence="2" type="ORF">CSW64_11060</name>
</gene>
<dbReference type="EMBL" id="CP024201">
    <property type="protein sequence ID" value="ATQ42908.1"/>
    <property type="molecule type" value="Genomic_DNA"/>
</dbReference>
<evidence type="ECO:0000313" key="2">
    <source>
        <dbReference type="EMBL" id="ATQ42908.1"/>
    </source>
</evidence>
<keyword evidence="1" id="KW-0472">Membrane</keyword>
<keyword evidence="1" id="KW-1133">Transmembrane helix</keyword>